<dbReference type="Proteomes" id="UP000197138">
    <property type="component" value="Unassembled WGS sequence"/>
</dbReference>
<dbReference type="PANTHER" id="PTHR33966">
    <property type="entry name" value="PROTEIN ODR-4 HOMOLOG"/>
    <property type="match status" value="1"/>
</dbReference>
<proteinExistence type="inferred from homology"/>
<dbReference type="Pfam" id="PF14778">
    <property type="entry name" value="ODR4-like"/>
    <property type="match status" value="1"/>
</dbReference>
<feature type="region of interest" description="Disordered" evidence="6">
    <location>
        <begin position="96"/>
        <end position="128"/>
    </location>
</feature>
<feature type="compositionally biased region" description="Basic residues" evidence="6">
    <location>
        <begin position="1"/>
        <end position="14"/>
    </location>
</feature>
<dbReference type="PANTHER" id="PTHR33966:SF1">
    <property type="entry name" value="PROTEIN ODR-4 HOMOLOG"/>
    <property type="match status" value="1"/>
</dbReference>
<reference evidence="8" key="1">
    <citation type="journal article" date="2017" name="Plant J.">
        <title>The pomegranate (Punica granatum L.) genome and the genomics of punicalagin biosynthesis.</title>
        <authorList>
            <person name="Qin G."/>
            <person name="Xu C."/>
            <person name="Ming R."/>
            <person name="Tang H."/>
            <person name="Guyot R."/>
            <person name="Kramer E.M."/>
            <person name="Hu Y."/>
            <person name="Yi X."/>
            <person name="Qi Y."/>
            <person name="Xu X."/>
            <person name="Gao Z."/>
            <person name="Pan H."/>
            <person name="Jian J."/>
            <person name="Tian Y."/>
            <person name="Yue Z."/>
            <person name="Xu Y."/>
        </authorList>
    </citation>
    <scope>NUCLEOTIDE SEQUENCE [LARGE SCALE GENOMIC DNA]</scope>
    <source>
        <strain evidence="8">cv. Dabenzi</strain>
    </source>
</reference>
<dbReference type="GO" id="GO:0008104">
    <property type="term" value="P:intracellular protein localization"/>
    <property type="evidence" value="ECO:0007669"/>
    <property type="project" value="TreeGrafter"/>
</dbReference>
<comment type="similarity">
    <text evidence="2">Belongs to the ODR-4 family.</text>
</comment>
<comment type="subcellular location">
    <subcellularLocation>
        <location evidence="1">Membrane</location>
    </subcellularLocation>
</comment>
<evidence type="ECO:0000256" key="4">
    <source>
        <dbReference type="ARBA" id="ARBA00022989"/>
    </source>
</evidence>
<organism evidence="7 8">
    <name type="scientific">Punica granatum</name>
    <name type="common">Pomegranate</name>
    <dbReference type="NCBI Taxonomy" id="22663"/>
    <lineage>
        <taxon>Eukaryota</taxon>
        <taxon>Viridiplantae</taxon>
        <taxon>Streptophyta</taxon>
        <taxon>Embryophyta</taxon>
        <taxon>Tracheophyta</taxon>
        <taxon>Spermatophyta</taxon>
        <taxon>Magnoliopsida</taxon>
        <taxon>eudicotyledons</taxon>
        <taxon>Gunneridae</taxon>
        <taxon>Pentapetalae</taxon>
        <taxon>rosids</taxon>
        <taxon>malvids</taxon>
        <taxon>Myrtales</taxon>
        <taxon>Lythraceae</taxon>
        <taxon>Punica</taxon>
    </lineage>
</organism>
<feature type="region of interest" description="Disordered" evidence="6">
    <location>
        <begin position="1"/>
        <end position="28"/>
    </location>
</feature>
<dbReference type="InterPro" id="IPR029454">
    <property type="entry name" value="ODR-4-like"/>
</dbReference>
<evidence type="ECO:0000313" key="8">
    <source>
        <dbReference type="Proteomes" id="UP000197138"/>
    </source>
</evidence>
<evidence type="ECO:0000256" key="5">
    <source>
        <dbReference type="ARBA" id="ARBA00023136"/>
    </source>
</evidence>
<sequence length="517" mass="56787">METGKRKRETKRNRGPLSSAESRDAEEERAMVKAVVGEETQLKRVEDRLSQSSILSQALLFLSFPPSVGLVIGKLSPSLDRGFVFDLVPTPPNDAGEPACSLLDPIRDDRKKGPKGKSQGGSDSSSLSVDKDWVAEHARQVSRMLVGGIKVVGVYIWVSDIAFKNSTMEICQTVKAVAEAAPTEYNERLLIHICYSPRRLPVSQEIALNVRTLSNVLRRGISVIAKELKGAKALVDGNLVVADEPCTSDVFHDIELLLPFMKDACTEACVLENIVGVLKFSGSVSSFAFLTSKELISQAIADIKGDIIMSLQSRLDIICDEADADTDENESIDGVLPDKLISQADLQLLRKPSTLSFPQRVFAPWLAGTYICDYLQPSETLQVLKDHCAELLSVEVQTDAFKILEPELEVSSEIAKSFWEAVTPSNSTSKSLVKELSSNSTRSSSFSIIAAVINYFPSSSKGRVLSLCRLEFRLVETRMHAHLIARLGSVYFLGGRVMDTRENESSLPVYNLEVEGR</sequence>
<dbReference type="GO" id="GO:0016020">
    <property type="term" value="C:membrane"/>
    <property type="evidence" value="ECO:0007669"/>
    <property type="project" value="UniProtKB-SubCell"/>
</dbReference>
<evidence type="ECO:0000313" key="7">
    <source>
        <dbReference type="EMBL" id="OWM71356.1"/>
    </source>
</evidence>
<keyword evidence="3" id="KW-0812">Transmembrane</keyword>
<gene>
    <name evidence="7" type="ORF">CDL15_Pgr011485</name>
</gene>
<name>A0A218WFA7_PUNGR</name>
<keyword evidence="4" id="KW-1133">Transmembrane helix</keyword>
<dbReference type="AlphaFoldDB" id="A0A218WFA7"/>
<dbReference type="GO" id="GO:0012505">
    <property type="term" value="C:endomembrane system"/>
    <property type="evidence" value="ECO:0007669"/>
    <property type="project" value="TreeGrafter"/>
</dbReference>
<evidence type="ECO:0008006" key="9">
    <source>
        <dbReference type="Google" id="ProtNLM"/>
    </source>
</evidence>
<evidence type="ECO:0000256" key="3">
    <source>
        <dbReference type="ARBA" id="ARBA00022692"/>
    </source>
</evidence>
<protein>
    <recommendedName>
        <fullName evidence="9">Protein odr-4 homolog</fullName>
    </recommendedName>
</protein>
<feature type="compositionally biased region" description="Low complexity" evidence="6">
    <location>
        <begin position="116"/>
        <end position="128"/>
    </location>
</feature>
<evidence type="ECO:0000256" key="1">
    <source>
        <dbReference type="ARBA" id="ARBA00004370"/>
    </source>
</evidence>
<keyword evidence="5" id="KW-0472">Membrane</keyword>
<dbReference type="EMBL" id="MTKT01004486">
    <property type="protein sequence ID" value="OWM71356.1"/>
    <property type="molecule type" value="Genomic_DNA"/>
</dbReference>
<evidence type="ECO:0000256" key="2">
    <source>
        <dbReference type="ARBA" id="ARBA00010131"/>
    </source>
</evidence>
<comment type="caution">
    <text evidence="7">The sequence shown here is derived from an EMBL/GenBank/DDBJ whole genome shotgun (WGS) entry which is preliminary data.</text>
</comment>
<accession>A0A218WFA7</accession>
<evidence type="ECO:0000256" key="6">
    <source>
        <dbReference type="SAM" id="MobiDB-lite"/>
    </source>
</evidence>